<feature type="compositionally biased region" description="Polar residues" evidence="1">
    <location>
        <begin position="1"/>
        <end position="24"/>
    </location>
</feature>
<name>A0A2P2R2D1_RHIMU</name>
<organism evidence="2">
    <name type="scientific">Rhizophora mucronata</name>
    <name type="common">Asiatic mangrove</name>
    <dbReference type="NCBI Taxonomy" id="61149"/>
    <lineage>
        <taxon>Eukaryota</taxon>
        <taxon>Viridiplantae</taxon>
        <taxon>Streptophyta</taxon>
        <taxon>Embryophyta</taxon>
        <taxon>Tracheophyta</taxon>
        <taxon>Spermatophyta</taxon>
        <taxon>Magnoliopsida</taxon>
        <taxon>eudicotyledons</taxon>
        <taxon>Gunneridae</taxon>
        <taxon>Pentapetalae</taxon>
        <taxon>rosids</taxon>
        <taxon>fabids</taxon>
        <taxon>Malpighiales</taxon>
        <taxon>Rhizophoraceae</taxon>
        <taxon>Rhizophora</taxon>
    </lineage>
</organism>
<evidence type="ECO:0000313" key="2">
    <source>
        <dbReference type="EMBL" id="MBX73350.1"/>
    </source>
</evidence>
<proteinExistence type="predicted"/>
<accession>A0A2P2R2D1</accession>
<protein>
    <submittedName>
        <fullName evidence="2">Uncharacterized protein</fullName>
    </submittedName>
</protein>
<reference evidence="2" key="1">
    <citation type="submission" date="2018-02" db="EMBL/GenBank/DDBJ databases">
        <title>Rhizophora mucronata_Transcriptome.</title>
        <authorList>
            <person name="Meera S.P."/>
            <person name="Sreeshan A."/>
            <person name="Augustine A."/>
        </authorList>
    </citation>
    <scope>NUCLEOTIDE SEQUENCE</scope>
    <source>
        <tissue evidence="2">Leaf</tissue>
    </source>
</reference>
<sequence length="31" mass="3746">MNCSRSRTDIFSNRTEITQQNQRFSKNKINK</sequence>
<dbReference type="EMBL" id="GGEC01092866">
    <property type="protein sequence ID" value="MBX73350.1"/>
    <property type="molecule type" value="Transcribed_RNA"/>
</dbReference>
<evidence type="ECO:0000256" key="1">
    <source>
        <dbReference type="SAM" id="MobiDB-lite"/>
    </source>
</evidence>
<dbReference type="AlphaFoldDB" id="A0A2P2R2D1"/>
<feature type="region of interest" description="Disordered" evidence="1">
    <location>
        <begin position="1"/>
        <end position="31"/>
    </location>
</feature>